<feature type="domain" description="BsuBI/PstI restriction endonuclease HTH" evidence="2">
    <location>
        <begin position="3"/>
        <end position="135"/>
    </location>
</feature>
<evidence type="ECO:0000259" key="2">
    <source>
        <dbReference type="Pfam" id="PF17728"/>
    </source>
</evidence>
<dbReference type="EC" id="3.1.21.4" evidence="3"/>
<dbReference type="GO" id="GO:0009036">
    <property type="term" value="F:type II site-specific deoxyribonuclease activity"/>
    <property type="evidence" value="ECO:0007669"/>
    <property type="project" value="UniProtKB-EC"/>
</dbReference>
<dbReference type="InterPro" id="IPR041963">
    <property type="entry name" value="BsuBI/PstI_C_sf"/>
</dbReference>
<keyword evidence="3" id="KW-0378">Hydrolase</keyword>
<sequence length="305" mass="35294">MGKVEEARQLLKEIGMPDKQQADLCCYVLLAMANVKETDSWIFATNEWIRIHDMIQFIGDNYGVTYAENSRETIRKQALHHFRTAALIEDNGKATNSPNYRYRLTAETLEMIRSLGGYKADATIKRFITYHDKLIETYASKKEMTKMPVKINNEEFTFSPGKHNELQKAIIEEFAPRFAPNSECLYVGDTIEKDLVKNVSKLQELGFEITLHDKMPDVVLYREDKDWIYFIESVTSVGPMDPKRIIEISEMTKNVTAGKIFVTAFQNFAAFKKFSDSLAWETEVWISEMPDHMIHMNGDRFMGPR</sequence>
<dbReference type="InterPro" id="IPR041962">
    <property type="entry name" value="BsuBI/PstI_N_sf"/>
</dbReference>
<evidence type="ECO:0000313" key="4">
    <source>
        <dbReference type="Proteomes" id="UP001325248"/>
    </source>
</evidence>
<dbReference type="Pfam" id="PF06616">
    <property type="entry name" value="BsuBI_PstI_RE"/>
    <property type="match status" value="1"/>
</dbReference>
<dbReference type="Gene3D" id="3.40.1350.80">
    <property type="match status" value="1"/>
</dbReference>
<dbReference type="Proteomes" id="UP001325248">
    <property type="component" value="Chromosome"/>
</dbReference>
<dbReference type="Pfam" id="PF17728">
    <property type="entry name" value="BsuBI_PstI_RE_N"/>
    <property type="match status" value="1"/>
</dbReference>
<reference evidence="3" key="1">
    <citation type="submission" date="2023-10" db="EMBL/GenBank/DDBJ databases">
        <title>Genome sequence of Blautia coccoides DSM 935.</title>
        <authorList>
            <person name="Boeer T."/>
            <person name="Bengelsdorf F.R."/>
            <person name="Daniel R."/>
            <person name="Poehlein A."/>
        </authorList>
    </citation>
    <scope>NUCLEOTIDE SEQUENCE [LARGE SCALE GENOMIC DNA]</scope>
    <source>
        <strain evidence="3">DSM 935</strain>
    </source>
</reference>
<name>A0ABZ0UH69_9FIRM</name>
<evidence type="ECO:0000313" key="3">
    <source>
        <dbReference type="EMBL" id="WPX76468.1"/>
    </source>
</evidence>
<feature type="domain" description="BsuBI/PstI restriction endonuclease" evidence="1">
    <location>
        <begin position="148"/>
        <end position="298"/>
    </location>
</feature>
<organism evidence="3 4">
    <name type="scientific">Blautia producta</name>
    <dbReference type="NCBI Taxonomy" id="33035"/>
    <lineage>
        <taxon>Bacteria</taxon>
        <taxon>Bacillati</taxon>
        <taxon>Bacillota</taxon>
        <taxon>Clostridia</taxon>
        <taxon>Lachnospirales</taxon>
        <taxon>Lachnospiraceae</taxon>
        <taxon>Blautia</taxon>
    </lineage>
</organism>
<gene>
    <name evidence="3" type="primary">aplIR</name>
    <name evidence="3" type="ORF">BLCOC_48540</name>
</gene>
<dbReference type="Gene3D" id="1.10.10.1820">
    <property type="entry name" value="BsuBI/PstI restriction endonuclease-like"/>
    <property type="match status" value="1"/>
</dbReference>
<protein>
    <submittedName>
        <fullName evidence="3">Type-2 restriction enzyme AplI</fullName>
        <ecNumber evidence="3">3.1.21.4</ecNumber>
    </submittedName>
</protein>
<dbReference type="InterPro" id="IPR009528">
    <property type="entry name" value="Restrct_endonuc_II_BsuBI_C"/>
</dbReference>
<dbReference type="InterPro" id="IPR041454">
    <property type="entry name" value="BsuBI/PstI_N"/>
</dbReference>
<evidence type="ECO:0000259" key="1">
    <source>
        <dbReference type="Pfam" id="PF06616"/>
    </source>
</evidence>
<dbReference type="EMBL" id="CP136422">
    <property type="protein sequence ID" value="WPX76468.1"/>
    <property type="molecule type" value="Genomic_DNA"/>
</dbReference>
<accession>A0ABZ0UH69</accession>
<keyword evidence="4" id="KW-1185">Reference proteome</keyword>
<proteinExistence type="predicted"/>